<dbReference type="GeneID" id="303561518"/>
<dbReference type="EMBL" id="CP099799">
    <property type="protein sequence ID" value="USS02443.1"/>
    <property type="molecule type" value="Genomic_DNA"/>
</dbReference>
<evidence type="ECO:0000313" key="3">
    <source>
        <dbReference type="EMBL" id="USS02443.1"/>
    </source>
</evidence>
<reference evidence="3" key="1">
    <citation type="submission" date="2022-06" db="EMBL/GenBank/DDBJ databases">
        <authorList>
            <person name="Holder M.E."/>
            <person name="Ajami N.J."/>
            <person name="Petrosino J.F."/>
        </authorList>
    </citation>
    <scope>NUCLEOTIDE SEQUENCE</scope>
    <source>
        <strain evidence="3">RMA 8861</strain>
    </source>
</reference>
<dbReference type="Pfam" id="PF04892">
    <property type="entry name" value="VanZ"/>
    <property type="match status" value="1"/>
</dbReference>
<organism evidence="3 4">
    <name type="scientific">Clostridium septicum</name>
    <dbReference type="NCBI Taxonomy" id="1504"/>
    <lineage>
        <taxon>Bacteria</taxon>
        <taxon>Bacillati</taxon>
        <taxon>Bacillota</taxon>
        <taxon>Clostridia</taxon>
        <taxon>Eubacteriales</taxon>
        <taxon>Clostridiaceae</taxon>
        <taxon>Clostridium</taxon>
    </lineage>
</organism>
<accession>A0ABY5B4E6</accession>
<keyword evidence="1" id="KW-0472">Membrane</keyword>
<feature type="transmembrane region" description="Helical" evidence="1">
    <location>
        <begin position="42"/>
        <end position="61"/>
    </location>
</feature>
<sequence>MNYLDISIFYSMIPLALVIFFIYFGIKFFIKRKVEMKPLKMMCEFAWILIVLFILVTTGFLEGNFSLTSIATGNVNYSFTIFEEGISKDIALNLILFILFGFFLTAIFKKIREKISYGFLIGLAVSIIIEFIKVVTNGLIQLDNILINTLGAYTGYLICIYILEFKNKNLF</sequence>
<protein>
    <submittedName>
        <fullName evidence="3">VanZ family protein</fullName>
    </submittedName>
</protein>
<dbReference type="InterPro" id="IPR006976">
    <property type="entry name" value="VanZ-like"/>
</dbReference>
<gene>
    <name evidence="3" type="ORF">NH397_04935</name>
</gene>
<evidence type="ECO:0000259" key="2">
    <source>
        <dbReference type="Pfam" id="PF04892"/>
    </source>
</evidence>
<dbReference type="Proteomes" id="UP001055437">
    <property type="component" value="Chromosome"/>
</dbReference>
<evidence type="ECO:0000313" key="4">
    <source>
        <dbReference type="Proteomes" id="UP001055437"/>
    </source>
</evidence>
<feature type="transmembrane region" description="Helical" evidence="1">
    <location>
        <begin position="115"/>
        <end position="133"/>
    </location>
</feature>
<feature type="transmembrane region" description="Helical" evidence="1">
    <location>
        <begin position="145"/>
        <end position="163"/>
    </location>
</feature>
<keyword evidence="1" id="KW-1133">Transmembrane helix</keyword>
<dbReference type="RefSeq" id="WP_227909623.1">
    <property type="nucleotide sequence ID" value="NZ_CABMIZ010000008.1"/>
</dbReference>
<keyword evidence="4" id="KW-1185">Reference proteome</keyword>
<keyword evidence="1" id="KW-0812">Transmembrane</keyword>
<feature type="domain" description="VanZ-like" evidence="2">
    <location>
        <begin position="50"/>
        <end position="160"/>
    </location>
</feature>
<proteinExistence type="predicted"/>
<feature type="transmembrane region" description="Helical" evidence="1">
    <location>
        <begin position="6"/>
        <end position="30"/>
    </location>
</feature>
<feature type="transmembrane region" description="Helical" evidence="1">
    <location>
        <begin position="90"/>
        <end position="108"/>
    </location>
</feature>
<name>A0ABY5B4E6_CLOSE</name>
<evidence type="ECO:0000256" key="1">
    <source>
        <dbReference type="SAM" id="Phobius"/>
    </source>
</evidence>